<dbReference type="Gene3D" id="3.30.1310.10">
    <property type="entry name" value="Nucleoid-associated protein YbaB-like domain"/>
    <property type="match status" value="1"/>
</dbReference>
<evidence type="ECO:0000256" key="1">
    <source>
        <dbReference type="SAM" id="MobiDB-lite"/>
    </source>
</evidence>
<gene>
    <name evidence="2" type="ORF">GCM10022224_062550</name>
</gene>
<feature type="region of interest" description="Disordered" evidence="1">
    <location>
        <begin position="58"/>
        <end position="77"/>
    </location>
</feature>
<evidence type="ECO:0000313" key="3">
    <source>
        <dbReference type="Proteomes" id="UP001500902"/>
    </source>
</evidence>
<proteinExistence type="predicted"/>
<keyword evidence="3" id="KW-1185">Reference proteome</keyword>
<evidence type="ECO:0008006" key="4">
    <source>
        <dbReference type="Google" id="ProtNLM"/>
    </source>
</evidence>
<dbReference type="EMBL" id="BAAAZP010000111">
    <property type="protein sequence ID" value="GAA3688576.1"/>
    <property type="molecule type" value="Genomic_DNA"/>
</dbReference>
<feature type="compositionally biased region" description="Basic and acidic residues" evidence="1">
    <location>
        <begin position="61"/>
        <end position="77"/>
    </location>
</feature>
<dbReference type="Proteomes" id="UP001500902">
    <property type="component" value="Unassembled WGS sequence"/>
</dbReference>
<evidence type="ECO:0000313" key="2">
    <source>
        <dbReference type="EMBL" id="GAA3688576.1"/>
    </source>
</evidence>
<protein>
    <recommendedName>
        <fullName evidence="4">YbaB/EbfC DNA-binding family protein</fullName>
    </recommendedName>
</protein>
<comment type="caution">
    <text evidence="2">The sequence shown here is derived from an EMBL/GenBank/DDBJ whole genome shotgun (WGS) entry which is preliminary data.</text>
</comment>
<dbReference type="RefSeq" id="WP_344886337.1">
    <property type="nucleotide sequence ID" value="NZ_BAAAZP010000111.1"/>
</dbReference>
<organism evidence="2 3">
    <name type="scientific">Nonomuraea antimicrobica</name>
    <dbReference type="NCBI Taxonomy" id="561173"/>
    <lineage>
        <taxon>Bacteria</taxon>
        <taxon>Bacillati</taxon>
        <taxon>Actinomycetota</taxon>
        <taxon>Actinomycetes</taxon>
        <taxon>Streptosporangiales</taxon>
        <taxon>Streptosporangiaceae</taxon>
        <taxon>Nonomuraea</taxon>
    </lineage>
</organism>
<accession>A0ABP7CJ22</accession>
<reference evidence="3" key="1">
    <citation type="journal article" date="2019" name="Int. J. Syst. Evol. Microbiol.">
        <title>The Global Catalogue of Microorganisms (GCM) 10K type strain sequencing project: providing services to taxonomists for standard genome sequencing and annotation.</title>
        <authorList>
            <consortium name="The Broad Institute Genomics Platform"/>
            <consortium name="The Broad Institute Genome Sequencing Center for Infectious Disease"/>
            <person name="Wu L."/>
            <person name="Ma J."/>
        </authorList>
    </citation>
    <scope>NUCLEOTIDE SEQUENCE [LARGE SCALE GENOMIC DNA]</scope>
    <source>
        <strain evidence="3">JCM 16904</strain>
    </source>
</reference>
<dbReference type="InterPro" id="IPR036894">
    <property type="entry name" value="YbaB-like_sf"/>
</dbReference>
<name>A0ABP7CJ22_9ACTN</name>
<sequence length="112" mass="12096">MAANDPEPTGDGEAADGLVRASVGADGLLAGLRLDARAMRFGSHDLADHVVSAVRAAQQDRLSRLDKPAEPPEPPDLKEFVHRLDDLEAQAARDFAQLTSRLDETLRRLDEG</sequence>